<feature type="domain" description="DUF3108" evidence="2">
    <location>
        <begin position="162"/>
        <end position="282"/>
    </location>
</feature>
<dbReference type="Gene3D" id="2.40.360.20">
    <property type="match status" value="1"/>
</dbReference>
<proteinExistence type="predicted"/>
<dbReference type="Proteomes" id="UP000231019">
    <property type="component" value="Unassembled WGS sequence"/>
</dbReference>
<accession>A0A2M7G5G4</accession>
<sequence length="301" mass="30399">MKQFSRNLILGLSAVSLISLMACTGNGLPTSLPSGLSSSLPGLVKASASPSASPAATPATSPSANPSTPSSEPTPAASAEPGNGVIKVEGEDLFNKYTVNYRVGMKWVYSLKMPGIALPNLSGLAGFSAQQIPDVNAILNGLSGGSSGSTGSSTPAAPSEMGEFTIEVTAVAGDMVTLSTQVKMTTEIPGGAPIKPSTSSFNKSNPGKMYSELGQNGNTNGTLKYSLVGPESVTVPAGSFSADKIAGMMNVTSSTGAGSVESTQESSLWMAVGTGMVKQENKSTTSGITVTTLLELKSFMP</sequence>
<dbReference type="EMBL" id="PFFQ01000026">
    <property type="protein sequence ID" value="PIW17234.1"/>
    <property type="molecule type" value="Genomic_DNA"/>
</dbReference>
<reference evidence="3 4" key="1">
    <citation type="submission" date="2017-09" db="EMBL/GenBank/DDBJ databases">
        <title>Depth-based differentiation of microbial function through sediment-hosted aquifers and enrichment of novel symbionts in the deep terrestrial subsurface.</title>
        <authorList>
            <person name="Probst A.J."/>
            <person name="Ladd B."/>
            <person name="Jarett J.K."/>
            <person name="Geller-Mcgrath D.E."/>
            <person name="Sieber C.M."/>
            <person name="Emerson J.B."/>
            <person name="Anantharaman K."/>
            <person name="Thomas B.C."/>
            <person name="Malmstrom R."/>
            <person name="Stieglmeier M."/>
            <person name="Klingl A."/>
            <person name="Woyke T."/>
            <person name="Ryan C.M."/>
            <person name="Banfield J.F."/>
        </authorList>
    </citation>
    <scope>NUCLEOTIDE SEQUENCE [LARGE SCALE GENOMIC DNA]</scope>
    <source>
        <strain evidence="3">CG17_big_fil_post_rev_8_21_14_2_50_48_46</strain>
    </source>
</reference>
<organism evidence="3 4">
    <name type="scientific">bacterium (Candidatus Blackallbacteria) CG17_big_fil_post_rev_8_21_14_2_50_48_46</name>
    <dbReference type="NCBI Taxonomy" id="2014261"/>
    <lineage>
        <taxon>Bacteria</taxon>
        <taxon>Candidatus Blackallbacteria</taxon>
    </lineage>
</organism>
<gene>
    <name evidence="3" type="ORF">COW36_09695</name>
</gene>
<evidence type="ECO:0000259" key="2">
    <source>
        <dbReference type="Pfam" id="PF21347"/>
    </source>
</evidence>
<comment type="caution">
    <text evidence="3">The sequence shown here is derived from an EMBL/GenBank/DDBJ whole genome shotgun (WGS) entry which is preliminary data.</text>
</comment>
<protein>
    <recommendedName>
        <fullName evidence="2">DUF3108 domain-containing protein</fullName>
    </recommendedName>
</protein>
<feature type="compositionally biased region" description="Low complexity" evidence="1">
    <location>
        <begin position="47"/>
        <end position="81"/>
    </location>
</feature>
<evidence type="ECO:0000313" key="4">
    <source>
        <dbReference type="Proteomes" id="UP000231019"/>
    </source>
</evidence>
<dbReference type="PROSITE" id="PS51257">
    <property type="entry name" value="PROKAR_LIPOPROTEIN"/>
    <property type="match status" value="1"/>
</dbReference>
<evidence type="ECO:0000313" key="3">
    <source>
        <dbReference type="EMBL" id="PIW17234.1"/>
    </source>
</evidence>
<dbReference type="InterPro" id="IPR049279">
    <property type="entry name" value="DUF3108-like"/>
</dbReference>
<evidence type="ECO:0000256" key="1">
    <source>
        <dbReference type="SAM" id="MobiDB-lite"/>
    </source>
</evidence>
<feature type="region of interest" description="Disordered" evidence="1">
    <location>
        <begin position="47"/>
        <end position="84"/>
    </location>
</feature>
<dbReference type="AlphaFoldDB" id="A0A2M7G5G4"/>
<dbReference type="Pfam" id="PF21347">
    <property type="entry name" value="DUF3108_like"/>
    <property type="match status" value="1"/>
</dbReference>
<name>A0A2M7G5G4_9BACT</name>